<protein>
    <recommendedName>
        <fullName evidence="2">Tet-like 2OG-Fe(II) oxygenase domain-containing protein</fullName>
    </recommendedName>
</protein>
<dbReference type="EMBL" id="LAVV01004409">
    <property type="protein sequence ID" value="KNZ61467.1"/>
    <property type="molecule type" value="Genomic_DNA"/>
</dbReference>
<keyword evidence="4" id="KW-1185">Reference proteome</keyword>
<dbReference type="AlphaFoldDB" id="A0A0L6VLM8"/>
<keyword evidence="1" id="KW-0812">Transmembrane</keyword>
<organism evidence="3 4">
    <name type="scientific">Puccinia sorghi</name>
    <dbReference type="NCBI Taxonomy" id="27349"/>
    <lineage>
        <taxon>Eukaryota</taxon>
        <taxon>Fungi</taxon>
        <taxon>Dikarya</taxon>
        <taxon>Basidiomycota</taxon>
        <taxon>Pucciniomycotina</taxon>
        <taxon>Pucciniomycetes</taxon>
        <taxon>Pucciniales</taxon>
        <taxon>Pucciniaceae</taxon>
        <taxon>Puccinia</taxon>
    </lineage>
</organism>
<evidence type="ECO:0000256" key="1">
    <source>
        <dbReference type="SAM" id="Phobius"/>
    </source>
</evidence>
<keyword evidence="1" id="KW-0472">Membrane</keyword>
<dbReference type="Pfam" id="PF20515">
    <property type="entry name" value="2OG-FeII_Oxy_6"/>
    <property type="match status" value="1"/>
</dbReference>
<evidence type="ECO:0000259" key="2">
    <source>
        <dbReference type="Pfam" id="PF20515"/>
    </source>
</evidence>
<evidence type="ECO:0000313" key="3">
    <source>
        <dbReference type="EMBL" id="KNZ61467.1"/>
    </source>
</evidence>
<gene>
    <name evidence="3" type="ORF">VP01_1396g4</name>
</gene>
<dbReference type="InterPro" id="IPR046798">
    <property type="entry name" value="2OG-FeII_Oxy_6"/>
</dbReference>
<proteinExistence type="predicted"/>
<dbReference type="VEuPathDB" id="FungiDB:VP01_1396g4"/>
<feature type="transmembrane region" description="Helical" evidence="1">
    <location>
        <begin position="503"/>
        <end position="521"/>
    </location>
</feature>
<name>A0A0L6VLM8_9BASI</name>
<comment type="caution">
    <text evidence="3">The sequence shown here is derived from an EMBL/GenBank/DDBJ whole genome shotgun (WGS) entry which is preliminary data.</text>
</comment>
<accession>A0A0L6VLM8</accession>
<feature type="domain" description="Tet-like 2OG-Fe(II) oxygenase" evidence="2">
    <location>
        <begin position="245"/>
        <end position="451"/>
    </location>
</feature>
<keyword evidence="1" id="KW-1133">Transmembrane helix</keyword>
<reference evidence="3 4" key="1">
    <citation type="submission" date="2015-08" db="EMBL/GenBank/DDBJ databases">
        <title>Next Generation Sequencing and Analysis of the Genome of Puccinia sorghi L Schw, the Causal Agent of Maize Common Rust.</title>
        <authorList>
            <person name="Rochi L."/>
            <person name="Burguener G."/>
            <person name="Darino M."/>
            <person name="Turjanski A."/>
            <person name="Kreff E."/>
            <person name="Dieguez M.J."/>
            <person name="Sacco F."/>
        </authorList>
    </citation>
    <scope>NUCLEOTIDE SEQUENCE [LARGE SCALE GENOMIC DNA]</scope>
    <source>
        <strain evidence="3 4">RO10H11247</strain>
    </source>
</reference>
<dbReference type="Proteomes" id="UP000037035">
    <property type="component" value="Unassembled WGS sequence"/>
</dbReference>
<evidence type="ECO:0000313" key="4">
    <source>
        <dbReference type="Proteomes" id="UP000037035"/>
    </source>
</evidence>
<dbReference type="OrthoDB" id="2499742at2759"/>
<sequence length="522" mass="60077">MDPNKKALHLISKKMPWKLNHTKSLSSTIQKINTLKYIGQIFSKLHKRIKHFAHRRDQIKSLFIPPAQQELPLQWLILCMNRNPFHLNFMLSSYKITNNSPFHSLRSKPPCGRPPPLPSSRCHTNLPTYRDLEYHFDDLMAVSVTINSEEGWQRRKTREGGKKKGILLYRNMKLVIMRPQTPTKLLFVGSVSSINHSTRTLMSPLMKILILLVAHPRGMEDVSSLIPNTTSPSLMFTPWEKLTSKDKINLNFLSTFLQSSKEFINAVALSRSSWDGKMWAISWRKAKEFFQIVGRYIKQFEADQQKKYDEHFQQSVWAGEAICNYFEEMASVPFNENQSITKKFNIPSFDSLHHGKKPSPTNCSPHITLTTKGFFNPPHVENSDISDYALVLFLPILSHTGALSPPDSGYDVCTGPFVFPDHKIGINFDHKHGIFKMIWQANKYKHCTLPPSPSSKFSCLGMSLQINFSLANACHKHQRGHYQNPLNYFGDHFYYMFRSLGKGALLASILFFNFLLHCLFLL</sequence>